<dbReference type="EMBL" id="CAJOBS010009043">
    <property type="protein sequence ID" value="CAF4933378.1"/>
    <property type="molecule type" value="Genomic_DNA"/>
</dbReference>
<protein>
    <submittedName>
        <fullName evidence="1">Uncharacterized protein</fullName>
    </submittedName>
</protein>
<evidence type="ECO:0000313" key="2">
    <source>
        <dbReference type="Proteomes" id="UP000663838"/>
    </source>
</evidence>
<name>A0A821X5I2_9BILA</name>
<dbReference type="Proteomes" id="UP000663838">
    <property type="component" value="Unassembled WGS sequence"/>
</dbReference>
<accession>A0A821X5I2</accession>
<organism evidence="1 2">
    <name type="scientific">Rotaria socialis</name>
    <dbReference type="NCBI Taxonomy" id="392032"/>
    <lineage>
        <taxon>Eukaryota</taxon>
        <taxon>Metazoa</taxon>
        <taxon>Spiralia</taxon>
        <taxon>Gnathifera</taxon>
        <taxon>Rotifera</taxon>
        <taxon>Eurotatoria</taxon>
        <taxon>Bdelloidea</taxon>
        <taxon>Philodinida</taxon>
        <taxon>Philodinidae</taxon>
        <taxon>Rotaria</taxon>
    </lineage>
</organism>
<gene>
    <name evidence="1" type="ORF">TOA249_LOCUS32903</name>
</gene>
<dbReference type="AlphaFoldDB" id="A0A821X5I2"/>
<evidence type="ECO:0000313" key="1">
    <source>
        <dbReference type="EMBL" id="CAF4933378.1"/>
    </source>
</evidence>
<sequence>MRLVDSQSCDAAVCTHVERSCMKKYSLIEDKREFNTVYRYYTYVAVLVRSTIVPYYAEYYDSKYNLTLKMCWPWTTTWDPVNFVVDKNSIAAEHLSHEIAIDFVHELNENPSDNDNFKQF</sequence>
<proteinExistence type="predicted"/>
<comment type="caution">
    <text evidence="1">The sequence shown here is derived from an EMBL/GenBank/DDBJ whole genome shotgun (WGS) entry which is preliminary data.</text>
</comment>
<reference evidence="1" key="1">
    <citation type="submission" date="2021-02" db="EMBL/GenBank/DDBJ databases">
        <authorList>
            <person name="Nowell W R."/>
        </authorList>
    </citation>
    <scope>NUCLEOTIDE SEQUENCE</scope>
</reference>